<organism evidence="3 4">
    <name type="scientific">Allonocardiopsis opalescens</name>
    <dbReference type="NCBI Taxonomy" id="1144618"/>
    <lineage>
        <taxon>Bacteria</taxon>
        <taxon>Bacillati</taxon>
        <taxon>Actinomycetota</taxon>
        <taxon>Actinomycetes</taxon>
        <taxon>Streptosporangiales</taxon>
        <taxon>Allonocardiopsis</taxon>
    </lineage>
</organism>
<proteinExistence type="predicted"/>
<feature type="region of interest" description="Disordered" evidence="1">
    <location>
        <begin position="191"/>
        <end position="212"/>
    </location>
</feature>
<feature type="region of interest" description="Disordered" evidence="1">
    <location>
        <begin position="97"/>
        <end position="120"/>
    </location>
</feature>
<comment type="caution">
    <text evidence="3">The sequence shown here is derived from an EMBL/GenBank/DDBJ whole genome shotgun (WGS) entry which is preliminary data.</text>
</comment>
<keyword evidence="2" id="KW-0472">Membrane</keyword>
<dbReference type="AlphaFoldDB" id="A0A2T0Q9W7"/>
<dbReference type="InterPro" id="IPR028082">
    <property type="entry name" value="Peripla_BP_I"/>
</dbReference>
<feature type="transmembrane region" description="Helical" evidence="2">
    <location>
        <begin position="303"/>
        <end position="324"/>
    </location>
</feature>
<accession>A0A2T0Q9W7</accession>
<dbReference type="Proteomes" id="UP000237846">
    <property type="component" value="Unassembled WGS sequence"/>
</dbReference>
<reference evidence="3 4" key="1">
    <citation type="submission" date="2018-03" db="EMBL/GenBank/DDBJ databases">
        <title>Genomic Encyclopedia of Archaeal and Bacterial Type Strains, Phase II (KMG-II): from individual species to whole genera.</title>
        <authorList>
            <person name="Goeker M."/>
        </authorList>
    </citation>
    <scope>NUCLEOTIDE SEQUENCE [LARGE SCALE GENOMIC DNA]</scope>
    <source>
        <strain evidence="3 4">DSM 45601</strain>
    </source>
</reference>
<feature type="compositionally biased region" description="Basic and acidic residues" evidence="1">
    <location>
        <begin position="106"/>
        <end position="120"/>
    </location>
</feature>
<dbReference type="OrthoDB" id="3440574at2"/>
<feature type="transmembrane region" description="Helical" evidence="2">
    <location>
        <begin position="527"/>
        <end position="549"/>
    </location>
</feature>
<feature type="region of interest" description="Disordered" evidence="1">
    <location>
        <begin position="38"/>
        <end position="64"/>
    </location>
</feature>
<keyword evidence="2" id="KW-1133">Transmembrane helix</keyword>
<name>A0A2T0Q9W7_9ACTN</name>
<feature type="compositionally biased region" description="Basic and acidic residues" evidence="1">
    <location>
        <begin position="51"/>
        <end position="61"/>
    </location>
</feature>
<dbReference type="Gene3D" id="3.40.50.2300">
    <property type="match status" value="2"/>
</dbReference>
<keyword evidence="2" id="KW-0812">Transmembrane</keyword>
<dbReference type="RefSeq" id="WP_106242390.1">
    <property type="nucleotide sequence ID" value="NZ_PVZC01000002.1"/>
</dbReference>
<gene>
    <name evidence="3" type="ORF">CLV72_102274</name>
</gene>
<evidence type="ECO:0000256" key="2">
    <source>
        <dbReference type="SAM" id="Phobius"/>
    </source>
</evidence>
<dbReference type="SUPFAM" id="SSF53822">
    <property type="entry name" value="Periplasmic binding protein-like I"/>
    <property type="match status" value="1"/>
</dbReference>
<evidence type="ECO:0000256" key="1">
    <source>
        <dbReference type="SAM" id="MobiDB-lite"/>
    </source>
</evidence>
<evidence type="ECO:0000313" key="3">
    <source>
        <dbReference type="EMBL" id="PRY00643.1"/>
    </source>
</evidence>
<dbReference type="EMBL" id="PVZC01000002">
    <property type="protein sequence ID" value="PRY00643.1"/>
    <property type="molecule type" value="Genomic_DNA"/>
</dbReference>
<sequence length="1050" mass="112410">MTTSALPSASTEGTDAERGFLAAFDALRRRVTFAQSGRVRAEAAAARRRRDPGGVDLEDRPLSAGGQPLPVVRVLLPESGEHESAVLARELRDHCGNRPAAALPAPERRGTGAEAEDPHRAVAERARAARRAELRGFDPVWAALYDVKEQLARPEATPGSTWARRDPEPPRFPHLESLLTLVEIAHRVSPEELAPESEDAENPQAPAGSGHDERMRLRLTVAERIRRPAGPHGRRMDGRPASRAGEIWHGRVLDPFARRVFATVSKPFAFLDERMLAPASWAVNVLLVLGVAGAAGLDSVLSVLVLLVLVGYHLLAAFSWHLPWASYRWLRRRWPPFARELAAATEQAAGRPVEDGEFRDRAVLLIQACQALRSGSEELRGRLRCLAVNAFLDDLAAAYRRRNWLEAGGRDHYPVLAVDMSAPEGAELAEVIERVRRTTGWPDPLVLVAIGGHGADAAAPQDTPGDASACTLGARLRSWALRRGTVARLGPARYVPVALGAGELAALRGGLRPPGSGEKISSRRARFVTGSVVTAAIVLVLALVAGLLIAVGASRSDCWWGRRLLEHDVWQSAATGSCVGVTAGGFVFNERLASVQRRIAEQNEAAVRSGDYVDIVYFGALSVPDATQQNDLLGGVHGELVGLAIAQHEHNSTFHQRAPMVRLLLANAGPAYGDAVAVAERVVRRAGRDPRVLGVVGIGESREPTRQAIGVFTAAGLPMVATTVTFDDIALVGDASSDIFYPLAPSNGMIARHAASWAWHGTGELEPARTAVALADVSAGDLYGGDLAERFIEEFGAIGGEGTVRAYGRPEDPSLGAVVRELCRDAPDVLYFSGRSDQFAEVMSLLDGSDQCASGMEIIANDDIAKYVADNLDQLDLYHPTLELYYTPLAASSARARARDMEPSSFYERFDALGGELGWAGPDEGDSRQRQERPSVAHAVMAYDALMVVSLAARQAQESQLDSAEHPVTDLRLALTQVDGYAGVSGLIDLAGPAERAEESADGAAPGNWQRDRLVQLVLAGPGGGQEVVAVCGVLTSNNEATDDDCPPQE</sequence>
<keyword evidence="4" id="KW-1185">Reference proteome</keyword>
<protein>
    <submittedName>
        <fullName evidence="3">ABC-type branched-subunit amino acid transport system substrate-binding protein</fullName>
    </submittedName>
</protein>
<evidence type="ECO:0000313" key="4">
    <source>
        <dbReference type="Proteomes" id="UP000237846"/>
    </source>
</evidence>
<feature type="transmembrane region" description="Helical" evidence="2">
    <location>
        <begin position="275"/>
        <end position="297"/>
    </location>
</feature>